<dbReference type="GO" id="GO:0016853">
    <property type="term" value="F:isomerase activity"/>
    <property type="evidence" value="ECO:0007669"/>
    <property type="project" value="UniProtKB-KW"/>
</dbReference>
<protein>
    <submittedName>
        <fullName evidence="2">Protein-disulfide isomerase</fullName>
    </submittedName>
</protein>
<gene>
    <name evidence="2" type="ORF">NCTC12078_00616</name>
</gene>
<dbReference type="AlphaFoldDB" id="A0A4U8WKC2"/>
<name>A0A4U8WKC2_9FLAO</name>
<dbReference type="EMBL" id="LR215974">
    <property type="protein sequence ID" value="VFB02639.1"/>
    <property type="molecule type" value="Genomic_DNA"/>
</dbReference>
<accession>A0A4U8WKC2</accession>
<dbReference type="KEGG" id="ctai:NCTC12078_00616"/>
<dbReference type="Pfam" id="PF01323">
    <property type="entry name" value="DSBA"/>
    <property type="match status" value="1"/>
</dbReference>
<dbReference type="InterPro" id="IPR036249">
    <property type="entry name" value="Thioredoxin-like_sf"/>
</dbReference>
<proteinExistence type="predicted"/>
<evidence type="ECO:0000313" key="2">
    <source>
        <dbReference type="EMBL" id="VFB02639.1"/>
    </source>
</evidence>
<organism evidence="2 3">
    <name type="scientific">Chryseobacterium taihuense</name>
    <dbReference type="NCBI Taxonomy" id="1141221"/>
    <lineage>
        <taxon>Bacteria</taxon>
        <taxon>Pseudomonadati</taxon>
        <taxon>Bacteroidota</taxon>
        <taxon>Flavobacteriia</taxon>
        <taxon>Flavobacteriales</taxon>
        <taxon>Weeksellaceae</taxon>
        <taxon>Chryseobacterium group</taxon>
        <taxon>Chryseobacterium</taxon>
    </lineage>
</organism>
<dbReference type="RefSeq" id="WP_130913435.1">
    <property type="nucleotide sequence ID" value="NZ_LR215974.1"/>
</dbReference>
<evidence type="ECO:0000259" key="1">
    <source>
        <dbReference type="Pfam" id="PF01323"/>
    </source>
</evidence>
<dbReference type="SUPFAM" id="SSF52833">
    <property type="entry name" value="Thioredoxin-like"/>
    <property type="match status" value="1"/>
</dbReference>
<feature type="domain" description="DSBA-like thioredoxin" evidence="1">
    <location>
        <begin position="3"/>
        <end position="204"/>
    </location>
</feature>
<dbReference type="CDD" id="cd03024">
    <property type="entry name" value="DsbA_FrnE"/>
    <property type="match status" value="1"/>
</dbReference>
<sequence length="231" mass="26228">MKVEIWSDIMCPFCYIGKKNFEKAIQEISFKDQIEIEWKSFQLDPTLNSSETMTTNEYFKHKKGVSVEQAKQMTAQVTVMGKASGIDFNFENTSITNTYKAHQLLHLAKKYSKSNDAKEELFKAHFIEGKNVGNFNVLTEIAQSVGISEIDIQNCLQNDEFENDIQKDIKQAKDKRISGVPFFILDGKYGISGAQPAKFFVNALTQTYKESEIYEENTGTLTCSDDESCSI</sequence>
<evidence type="ECO:0000313" key="3">
    <source>
        <dbReference type="Proteomes" id="UP000290013"/>
    </source>
</evidence>
<dbReference type="Gene3D" id="3.40.30.10">
    <property type="entry name" value="Glutaredoxin"/>
    <property type="match status" value="1"/>
</dbReference>
<keyword evidence="2" id="KW-0413">Isomerase</keyword>
<reference evidence="2 3" key="1">
    <citation type="submission" date="2019-02" db="EMBL/GenBank/DDBJ databases">
        <authorList>
            <consortium name="Pathogen Informatics"/>
        </authorList>
    </citation>
    <scope>NUCLEOTIDE SEQUENCE [LARGE SCALE GENOMIC DNA]</scope>
    <source>
        <strain evidence="2 3">3012STDY6944375</strain>
    </source>
</reference>
<dbReference type="InterPro" id="IPR001853">
    <property type="entry name" value="DSBA-like_thioredoxin_dom"/>
</dbReference>
<dbReference type="PANTHER" id="PTHR13887">
    <property type="entry name" value="GLUTATHIONE S-TRANSFERASE KAPPA"/>
    <property type="match status" value="1"/>
</dbReference>
<dbReference type="Proteomes" id="UP000290013">
    <property type="component" value="Chromosome"/>
</dbReference>
<dbReference type="GO" id="GO:0016491">
    <property type="term" value="F:oxidoreductase activity"/>
    <property type="evidence" value="ECO:0007669"/>
    <property type="project" value="InterPro"/>
</dbReference>
<dbReference type="PANTHER" id="PTHR13887:SF41">
    <property type="entry name" value="THIOREDOXIN SUPERFAMILY PROTEIN"/>
    <property type="match status" value="1"/>
</dbReference>